<dbReference type="AlphaFoldDB" id="A0A2U3K7X8"/>
<evidence type="ECO:0000256" key="7">
    <source>
        <dbReference type="ARBA" id="ARBA00022984"/>
    </source>
</evidence>
<dbReference type="GO" id="GO:0008360">
    <property type="term" value="P:regulation of cell shape"/>
    <property type="evidence" value="ECO:0007669"/>
    <property type="project" value="UniProtKB-KW"/>
</dbReference>
<dbReference type="Pfam" id="PF02875">
    <property type="entry name" value="Mur_ligase_C"/>
    <property type="match status" value="1"/>
</dbReference>
<reference evidence="16" key="1">
    <citation type="submission" date="2018-02" db="EMBL/GenBank/DDBJ databases">
        <authorList>
            <person name="Hausmann B."/>
        </authorList>
    </citation>
    <scope>NUCLEOTIDE SEQUENCE [LARGE SCALE GENOMIC DNA]</scope>
    <source>
        <strain evidence="16">Peat soil MAG SbF1</strain>
    </source>
</reference>
<comment type="function">
    <text evidence="10 11">Involved in cell wall formation. Catalyzes the final step in the synthesis of UDP-N-acetylmuramoyl-pentapeptide, the precursor of murein.</text>
</comment>
<dbReference type="GO" id="GO:0005524">
    <property type="term" value="F:ATP binding"/>
    <property type="evidence" value="ECO:0007669"/>
    <property type="project" value="UniProtKB-UniRule"/>
</dbReference>
<evidence type="ECO:0000259" key="14">
    <source>
        <dbReference type="Pfam" id="PF08245"/>
    </source>
</evidence>
<keyword evidence="3 10" id="KW-0132">Cell division</keyword>
<dbReference type="Pfam" id="PF08245">
    <property type="entry name" value="Mur_ligase_M"/>
    <property type="match status" value="1"/>
</dbReference>
<proteinExistence type="inferred from homology"/>
<dbReference type="PANTHER" id="PTHR43024">
    <property type="entry name" value="UDP-N-ACETYLMURAMOYL-TRIPEPTIDE--D-ALANYL-D-ALANINE LIGASE"/>
    <property type="match status" value="1"/>
</dbReference>
<dbReference type="InterPro" id="IPR036565">
    <property type="entry name" value="Mur-like_cat_sf"/>
</dbReference>
<evidence type="ECO:0000259" key="13">
    <source>
        <dbReference type="Pfam" id="PF02875"/>
    </source>
</evidence>
<dbReference type="UniPathway" id="UPA00219"/>
<evidence type="ECO:0000256" key="3">
    <source>
        <dbReference type="ARBA" id="ARBA00022618"/>
    </source>
</evidence>
<dbReference type="SUPFAM" id="SSF53623">
    <property type="entry name" value="MurD-like peptide ligases, catalytic domain"/>
    <property type="match status" value="1"/>
</dbReference>
<dbReference type="Gene3D" id="3.90.190.20">
    <property type="entry name" value="Mur ligase, C-terminal domain"/>
    <property type="match status" value="1"/>
</dbReference>
<keyword evidence="6 10" id="KW-0133">Cell shape</keyword>
<dbReference type="GO" id="GO:0005737">
    <property type="term" value="C:cytoplasm"/>
    <property type="evidence" value="ECO:0007669"/>
    <property type="project" value="UniProtKB-SubCell"/>
</dbReference>
<evidence type="ECO:0000313" key="15">
    <source>
        <dbReference type="EMBL" id="SPF35774.1"/>
    </source>
</evidence>
<sequence>MHKWTAKTVARIARGTLIGDSDLEVQGCVIDSRQARGGEMFFALPGEQVDGHDYIEAAWQQGAVLVIADEARFQSPERPPYAPAGKALLLVKSVVTALQELAQAWRYELGAKVVGVTGSNGKTTTKDMIAAVLSRRLRVYRNKENHNNELGLPLTVLNAPLGTEILVLEMGMRGLGEIKALCEIAKPDIGVVTNIGTTHLELLLTQERIAQAKWELIEALPEEGIAIVNAEDSLSVQKARQDLHSIRFYGLEGVFIEPDLKGSQLRPWGPLGTTFDVSYRGESTTVNLPLPGKHNVLDALAALTVGKVLGVSLSEGCVGLGKLELSKMRLEVRYGIFGATLLNDVYNANPTSMLASLQVLKERAGGNKTLAILGEMYELGTSSESGHREVGETLAKLGISELITVGKLAEEIAQGARGAGYAEEHIKVTTTGEEAVTKAKELLERFGPGIWVLIKGSRGMKMEEITTQLEESGI</sequence>
<evidence type="ECO:0000256" key="10">
    <source>
        <dbReference type="HAMAP-Rule" id="MF_02019"/>
    </source>
</evidence>
<dbReference type="OrthoDB" id="9801978at2"/>
<dbReference type="SUPFAM" id="SSF63418">
    <property type="entry name" value="MurE/MurF N-terminal domain"/>
    <property type="match status" value="1"/>
</dbReference>
<evidence type="ECO:0000256" key="4">
    <source>
        <dbReference type="ARBA" id="ARBA00022741"/>
    </source>
</evidence>
<keyword evidence="8 10" id="KW-0131">Cell cycle</keyword>
<comment type="pathway">
    <text evidence="10 11">Cell wall biogenesis; peptidoglycan biosynthesis.</text>
</comment>
<dbReference type="InterPro" id="IPR004101">
    <property type="entry name" value="Mur_ligase_C"/>
</dbReference>
<dbReference type="Proteomes" id="UP000238916">
    <property type="component" value="Unassembled WGS sequence"/>
</dbReference>
<evidence type="ECO:0000256" key="8">
    <source>
        <dbReference type="ARBA" id="ARBA00023306"/>
    </source>
</evidence>
<keyword evidence="2 10" id="KW-0436">Ligase</keyword>
<dbReference type="InterPro" id="IPR036615">
    <property type="entry name" value="Mur_ligase_C_dom_sf"/>
</dbReference>
<dbReference type="GO" id="GO:0071555">
    <property type="term" value="P:cell wall organization"/>
    <property type="evidence" value="ECO:0007669"/>
    <property type="project" value="UniProtKB-KW"/>
</dbReference>
<gene>
    <name evidence="10" type="primary">murF</name>
    <name evidence="15" type="ORF">SBF1_1560012</name>
</gene>
<organism evidence="15 16">
    <name type="scientific">Candidatus Desulfosporosinus infrequens</name>
    <dbReference type="NCBI Taxonomy" id="2043169"/>
    <lineage>
        <taxon>Bacteria</taxon>
        <taxon>Bacillati</taxon>
        <taxon>Bacillota</taxon>
        <taxon>Clostridia</taxon>
        <taxon>Eubacteriales</taxon>
        <taxon>Desulfitobacteriaceae</taxon>
        <taxon>Desulfosporosinus</taxon>
    </lineage>
</organism>
<keyword evidence="1 10" id="KW-0963">Cytoplasm</keyword>
<dbReference type="NCBIfam" id="TIGR01143">
    <property type="entry name" value="murF"/>
    <property type="match status" value="1"/>
</dbReference>
<dbReference type="GO" id="GO:0047480">
    <property type="term" value="F:UDP-N-acetylmuramoyl-tripeptide-D-alanyl-D-alanine ligase activity"/>
    <property type="evidence" value="ECO:0007669"/>
    <property type="project" value="UniProtKB-UniRule"/>
</dbReference>
<evidence type="ECO:0000256" key="5">
    <source>
        <dbReference type="ARBA" id="ARBA00022840"/>
    </source>
</evidence>
<evidence type="ECO:0000313" key="16">
    <source>
        <dbReference type="Proteomes" id="UP000238916"/>
    </source>
</evidence>
<evidence type="ECO:0000259" key="12">
    <source>
        <dbReference type="Pfam" id="PF01225"/>
    </source>
</evidence>
<evidence type="ECO:0000256" key="2">
    <source>
        <dbReference type="ARBA" id="ARBA00022598"/>
    </source>
</evidence>
<dbReference type="Gene3D" id="3.40.1390.10">
    <property type="entry name" value="MurE/MurF, N-terminal domain"/>
    <property type="match status" value="1"/>
</dbReference>
<feature type="domain" description="Mur ligase C-terminal" evidence="13">
    <location>
        <begin position="328"/>
        <end position="458"/>
    </location>
</feature>
<dbReference type="EC" id="6.3.2.10" evidence="10 11"/>
<keyword evidence="5 10" id="KW-0067">ATP-binding</keyword>
<dbReference type="SUPFAM" id="SSF53244">
    <property type="entry name" value="MurD-like peptide ligases, peptide-binding domain"/>
    <property type="match status" value="1"/>
</dbReference>
<name>A0A2U3K7X8_9FIRM</name>
<evidence type="ECO:0000256" key="6">
    <source>
        <dbReference type="ARBA" id="ARBA00022960"/>
    </source>
</evidence>
<evidence type="ECO:0000256" key="9">
    <source>
        <dbReference type="ARBA" id="ARBA00023316"/>
    </source>
</evidence>
<dbReference type="EMBL" id="OMOF01000064">
    <property type="protein sequence ID" value="SPF35774.1"/>
    <property type="molecule type" value="Genomic_DNA"/>
</dbReference>
<feature type="domain" description="Mur ligase N-terminal catalytic" evidence="12">
    <location>
        <begin position="25"/>
        <end position="105"/>
    </location>
</feature>
<dbReference type="InterPro" id="IPR013221">
    <property type="entry name" value="Mur_ligase_cen"/>
</dbReference>
<keyword evidence="7 10" id="KW-0573">Peptidoglycan synthesis</keyword>
<dbReference type="HAMAP" id="MF_02019">
    <property type="entry name" value="MurF"/>
    <property type="match status" value="1"/>
</dbReference>
<dbReference type="Gene3D" id="3.40.1190.10">
    <property type="entry name" value="Mur-like, catalytic domain"/>
    <property type="match status" value="1"/>
</dbReference>
<dbReference type="GO" id="GO:0009252">
    <property type="term" value="P:peptidoglycan biosynthetic process"/>
    <property type="evidence" value="ECO:0007669"/>
    <property type="project" value="UniProtKB-UniRule"/>
</dbReference>
<dbReference type="Pfam" id="PF01225">
    <property type="entry name" value="Mur_ligase"/>
    <property type="match status" value="1"/>
</dbReference>
<dbReference type="GO" id="GO:0008766">
    <property type="term" value="F:UDP-N-acetylmuramoylalanyl-D-glutamyl-2,6-diaminopimelate-D-alanyl-D-alanine ligase activity"/>
    <property type="evidence" value="ECO:0007669"/>
    <property type="project" value="RHEA"/>
</dbReference>
<dbReference type="GO" id="GO:0051301">
    <property type="term" value="P:cell division"/>
    <property type="evidence" value="ECO:0007669"/>
    <property type="project" value="UniProtKB-KW"/>
</dbReference>
<evidence type="ECO:0000256" key="11">
    <source>
        <dbReference type="RuleBase" id="RU004136"/>
    </source>
</evidence>
<keyword evidence="4 10" id="KW-0547">Nucleotide-binding</keyword>
<keyword evidence="9 10" id="KW-0961">Cell wall biogenesis/degradation</keyword>
<dbReference type="PANTHER" id="PTHR43024:SF1">
    <property type="entry name" value="UDP-N-ACETYLMURAMOYL-TRIPEPTIDE--D-ALANYL-D-ALANINE LIGASE"/>
    <property type="match status" value="1"/>
</dbReference>
<accession>A0A2U3K7X8</accession>
<dbReference type="InterPro" id="IPR005863">
    <property type="entry name" value="UDP-N-AcMur_synth"/>
</dbReference>
<dbReference type="InterPro" id="IPR000713">
    <property type="entry name" value="Mur_ligase_N"/>
</dbReference>
<comment type="similarity">
    <text evidence="10">Belongs to the MurCDEF family. MurF subfamily.</text>
</comment>
<dbReference type="InterPro" id="IPR051046">
    <property type="entry name" value="MurCDEF_CellWall_CoF430Synth"/>
</dbReference>
<evidence type="ECO:0000256" key="1">
    <source>
        <dbReference type="ARBA" id="ARBA00022490"/>
    </source>
</evidence>
<feature type="binding site" evidence="10">
    <location>
        <begin position="118"/>
        <end position="124"/>
    </location>
    <ligand>
        <name>ATP</name>
        <dbReference type="ChEBI" id="CHEBI:30616"/>
    </ligand>
</feature>
<comment type="catalytic activity">
    <reaction evidence="10 11">
        <text>D-alanyl-D-alanine + UDP-N-acetyl-alpha-D-muramoyl-L-alanyl-gamma-D-glutamyl-meso-2,6-diaminopimelate + ATP = UDP-N-acetyl-alpha-D-muramoyl-L-alanyl-gamma-D-glutamyl-meso-2,6-diaminopimeloyl-D-alanyl-D-alanine + ADP + phosphate + H(+)</text>
        <dbReference type="Rhea" id="RHEA:28374"/>
        <dbReference type="ChEBI" id="CHEBI:15378"/>
        <dbReference type="ChEBI" id="CHEBI:30616"/>
        <dbReference type="ChEBI" id="CHEBI:43474"/>
        <dbReference type="ChEBI" id="CHEBI:57822"/>
        <dbReference type="ChEBI" id="CHEBI:61386"/>
        <dbReference type="ChEBI" id="CHEBI:83905"/>
        <dbReference type="ChEBI" id="CHEBI:456216"/>
        <dbReference type="EC" id="6.3.2.10"/>
    </reaction>
</comment>
<protein>
    <recommendedName>
        <fullName evidence="10 11">UDP-N-acetylmuramoyl-tripeptide--D-alanyl-D-alanine ligase</fullName>
        <ecNumber evidence="10 11">6.3.2.10</ecNumber>
    </recommendedName>
    <alternativeName>
        <fullName evidence="10">D-alanyl-D-alanine-adding enzyme</fullName>
    </alternativeName>
</protein>
<feature type="domain" description="Mur ligase central" evidence="14">
    <location>
        <begin position="116"/>
        <end position="305"/>
    </location>
</feature>
<comment type="subcellular location">
    <subcellularLocation>
        <location evidence="10 11">Cytoplasm</location>
    </subcellularLocation>
</comment>
<dbReference type="InterPro" id="IPR035911">
    <property type="entry name" value="MurE/MurF_N"/>
</dbReference>